<proteinExistence type="predicted"/>
<keyword evidence="1" id="KW-0812">Transmembrane</keyword>
<keyword evidence="1" id="KW-1133">Transmembrane helix</keyword>
<name>A0A1F5KP28_9BACT</name>
<accession>A0A1F5KP28</accession>
<evidence type="ECO:0000313" key="3">
    <source>
        <dbReference type="Proteomes" id="UP000178565"/>
    </source>
</evidence>
<dbReference type="Proteomes" id="UP000178565">
    <property type="component" value="Unassembled WGS sequence"/>
</dbReference>
<organism evidence="2 3">
    <name type="scientific">Candidatus Daviesbacteria bacterium RIFCSPLOWO2_01_FULL_39_12</name>
    <dbReference type="NCBI Taxonomy" id="1797785"/>
    <lineage>
        <taxon>Bacteria</taxon>
        <taxon>Candidatus Daviesiibacteriota</taxon>
    </lineage>
</organism>
<gene>
    <name evidence="2" type="ORF">A3B45_00165</name>
</gene>
<dbReference type="AlphaFoldDB" id="A0A1F5KP28"/>
<evidence type="ECO:0000256" key="1">
    <source>
        <dbReference type="SAM" id="Phobius"/>
    </source>
</evidence>
<comment type="caution">
    <text evidence="2">The sequence shown here is derived from an EMBL/GenBank/DDBJ whole genome shotgun (WGS) entry which is preliminary data.</text>
</comment>
<dbReference type="STRING" id="1797785.A3B45_00165"/>
<dbReference type="EMBL" id="MFDM01000023">
    <property type="protein sequence ID" value="OGE42610.1"/>
    <property type="molecule type" value="Genomic_DNA"/>
</dbReference>
<reference evidence="2 3" key="1">
    <citation type="journal article" date="2016" name="Nat. Commun.">
        <title>Thousands of microbial genomes shed light on interconnected biogeochemical processes in an aquifer system.</title>
        <authorList>
            <person name="Anantharaman K."/>
            <person name="Brown C.T."/>
            <person name="Hug L.A."/>
            <person name="Sharon I."/>
            <person name="Castelle C.J."/>
            <person name="Probst A.J."/>
            <person name="Thomas B.C."/>
            <person name="Singh A."/>
            <person name="Wilkins M.J."/>
            <person name="Karaoz U."/>
            <person name="Brodie E.L."/>
            <person name="Williams K.H."/>
            <person name="Hubbard S.S."/>
            <person name="Banfield J.F."/>
        </authorList>
    </citation>
    <scope>NUCLEOTIDE SEQUENCE [LARGE SCALE GENOMIC DNA]</scope>
</reference>
<protein>
    <submittedName>
        <fullName evidence="2">Uncharacterized protein</fullName>
    </submittedName>
</protein>
<evidence type="ECO:0000313" key="2">
    <source>
        <dbReference type="EMBL" id="OGE42610.1"/>
    </source>
</evidence>
<feature type="transmembrane region" description="Helical" evidence="1">
    <location>
        <begin position="154"/>
        <end position="172"/>
    </location>
</feature>
<sequence length="184" mass="21627">MKIIFILFSLLLLVYMVWPSPQHVSQFKSLPNSEKSTLEGDTIQIPNVAAYFSDNFRSFVAPFYAKDYHDLSKLPFPPLRLNHPPEYSWNVIKRHTDSTYLEELYYPLRDSLYVNGLEPYYEDGSSKFWGATKFEVVGKEYFTKVTLRFYPSSIVARIIVWLGILVSIRLLYKFTKLVLIKKYV</sequence>
<keyword evidence="1" id="KW-0472">Membrane</keyword>